<dbReference type="InterPro" id="IPR052905">
    <property type="entry name" value="LD-transpeptidase_YkuD-like"/>
</dbReference>
<dbReference type="PANTHER" id="PTHR41533">
    <property type="entry name" value="L,D-TRANSPEPTIDASE HI_1667-RELATED"/>
    <property type="match status" value="1"/>
</dbReference>
<protein>
    <submittedName>
        <fullName evidence="10">L,D-transpeptidase catalytic domain</fullName>
    </submittedName>
</protein>
<dbReference type="AlphaFoldDB" id="A0A286GCZ1"/>
<dbReference type="GO" id="GO:0071555">
    <property type="term" value="P:cell wall organization"/>
    <property type="evidence" value="ECO:0007669"/>
    <property type="project" value="UniProtKB-UniRule"/>
</dbReference>
<evidence type="ECO:0000313" key="10">
    <source>
        <dbReference type="EMBL" id="SOD93405.1"/>
    </source>
</evidence>
<evidence type="ECO:0000256" key="2">
    <source>
        <dbReference type="ARBA" id="ARBA00005992"/>
    </source>
</evidence>
<keyword evidence="3" id="KW-0808">Transferase</keyword>
<dbReference type="InterPro" id="IPR038063">
    <property type="entry name" value="Transpep_catalytic_dom"/>
</dbReference>
<feature type="active site" description="Nucleophile" evidence="7">
    <location>
        <position position="306"/>
    </location>
</feature>
<dbReference type="PANTHER" id="PTHR41533:SF2">
    <property type="entry name" value="BLR7131 PROTEIN"/>
    <property type="match status" value="1"/>
</dbReference>
<evidence type="ECO:0000256" key="8">
    <source>
        <dbReference type="SAM" id="SignalP"/>
    </source>
</evidence>
<comment type="similarity">
    <text evidence="2">Belongs to the YkuD family.</text>
</comment>
<evidence type="ECO:0000256" key="4">
    <source>
        <dbReference type="ARBA" id="ARBA00022960"/>
    </source>
</evidence>
<dbReference type="Proteomes" id="UP000219452">
    <property type="component" value="Unassembled WGS sequence"/>
</dbReference>
<keyword evidence="8" id="KW-0732">Signal</keyword>
<dbReference type="PROSITE" id="PS52029">
    <property type="entry name" value="LD_TPASE"/>
    <property type="match status" value="1"/>
</dbReference>
<keyword evidence="5 7" id="KW-0573">Peptidoglycan synthesis</keyword>
<dbReference type="UniPathway" id="UPA00219"/>
<organism evidence="10 11">
    <name type="scientific">Spirosoma fluviale</name>
    <dbReference type="NCBI Taxonomy" id="1597977"/>
    <lineage>
        <taxon>Bacteria</taxon>
        <taxon>Pseudomonadati</taxon>
        <taxon>Bacteroidota</taxon>
        <taxon>Cytophagia</taxon>
        <taxon>Cytophagales</taxon>
        <taxon>Cytophagaceae</taxon>
        <taxon>Spirosoma</taxon>
    </lineage>
</organism>
<dbReference type="CDD" id="cd16913">
    <property type="entry name" value="YkuD_like"/>
    <property type="match status" value="1"/>
</dbReference>
<dbReference type="SUPFAM" id="SSF141523">
    <property type="entry name" value="L,D-transpeptidase catalytic domain-like"/>
    <property type="match status" value="1"/>
</dbReference>
<feature type="domain" description="L,D-TPase catalytic" evidence="9">
    <location>
        <begin position="149"/>
        <end position="328"/>
    </location>
</feature>
<dbReference type="OrthoDB" id="9778545at2"/>
<evidence type="ECO:0000259" key="9">
    <source>
        <dbReference type="PROSITE" id="PS52029"/>
    </source>
</evidence>
<evidence type="ECO:0000256" key="6">
    <source>
        <dbReference type="ARBA" id="ARBA00023316"/>
    </source>
</evidence>
<dbReference type="Pfam" id="PF03734">
    <property type="entry name" value="YkuD"/>
    <property type="match status" value="1"/>
</dbReference>
<evidence type="ECO:0000256" key="5">
    <source>
        <dbReference type="ARBA" id="ARBA00022984"/>
    </source>
</evidence>
<dbReference type="GO" id="GO:0008360">
    <property type="term" value="P:regulation of cell shape"/>
    <property type="evidence" value="ECO:0007669"/>
    <property type="project" value="UniProtKB-UniRule"/>
</dbReference>
<comment type="pathway">
    <text evidence="1 7">Cell wall biogenesis; peptidoglycan biosynthesis.</text>
</comment>
<keyword evidence="4 7" id="KW-0133">Cell shape</keyword>
<name>A0A286GCZ1_9BACT</name>
<dbReference type="GO" id="GO:0009252">
    <property type="term" value="P:peptidoglycan biosynthetic process"/>
    <property type="evidence" value="ECO:0007669"/>
    <property type="project" value="UniProtKB-UniPathway"/>
</dbReference>
<dbReference type="Gene3D" id="2.40.440.10">
    <property type="entry name" value="L,D-transpeptidase catalytic domain-like"/>
    <property type="match status" value="1"/>
</dbReference>
<accession>A0A286GCZ1</accession>
<feature type="active site" description="Proton donor/acceptor" evidence="7">
    <location>
        <position position="287"/>
    </location>
</feature>
<dbReference type="GO" id="GO:0016740">
    <property type="term" value="F:transferase activity"/>
    <property type="evidence" value="ECO:0007669"/>
    <property type="project" value="UniProtKB-KW"/>
</dbReference>
<evidence type="ECO:0000256" key="1">
    <source>
        <dbReference type="ARBA" id="ARBA00004752"/>
    </source>
</evidence>
<evidence type="ECO:0000256" key="3">
    <source>
        <dbReference type="ARBA" id="ARBA00022679"/>
    </source>
</evidence>
<dbReference type="GO" id="GO:0004180">
    <property type="term" value="F:carboxypeptidase activity"/>
    <property type="evidence" value="ECO:0007669"/>
    <property type="project" value="UniProtKB-ARBA"/>
</dbReference>
<sequence length="379" mass="43100">MSRFLSILLLLSFTVCSVKAQPAADWSRLRQYAASIGVDSLCNTPDPACLKRYFKEIIYGRVPRHMGYQGVTESMDTLRLNRLTRLFLAGDDWCPLLDSLESPDRSYRQLKEYCMRCLIDDYMADSLTLGQVQETLNTYRWINRFRTSKRIVVNIPSAMLRVIDRQGKTLLTSRVVVGKADTPTPLFTAFIPSLVMYPYWNVPRSIMAREMLPRIQKNPTLVLTFLNLEVIDTKGQVVDPKTVNWSVPASAIYNGSFPYRLRQLTGCANALGILKFNVNSPYDVYLHDTNARHAFASENRQLSHGCIRVEKPAELANLLLGYTRFKADYLTSCPKNARPKTVSLPASVPVITTYNVLDIDEAGAIQVYPNVYRKWHPVL</sequence>
<keyword evidence="11" id="KW-1185">Reference proteome</keyword>
<gene>
    <name evidence="10" type="ORF">SAMN06269250_4485</name>
</gene>
<dbReference type="InterPro" id="IPR005490">
    <property type="entry name" value="LD_TPept_cat_dom"/>
</dbReference>
<feature type="chain" id="PRO_5012131626" evidence="8">
    <location>
        <begin position="21"/>
        <end position="379"/>
    </location>
</feature>
<feature type="signal peptide" evidence="8">
    <location>
        <begin position="1"/>
        <end position="20"/>
    </location>
</feature>
<reference evidence="11" key="1">
    <citation type="submission" date="2017-09" db="EMBL/GenBank/DDBJ databases">
        <authorList>
            <person name="Varghese N."/>
            <person name="Submissions S."/>
        </authorList>
    </citation>
    <scope>NUCLEOTIDE SEQUENCE [LARGE SCALE GENOMIC DNA]</scope>
    <source>
        <strain evidence="11">DSM 29961</strain>
    </source>
</reference>
<dbReference type="EMBL" id="OCNH01000003">
    <property type="protein sequence ID" value="SOD93405.1"/>
    <property type="molecule type" value="Genomic_DNA"/>
</dbReference>
<evidence type="ECO:0000256" key="7">
    <source>
        <dbReference type="PROSITE-ProRule" id="PRU01373"/>
    </source>
</evidence>
<dbReference type="RefSeq" id="WP_097128466.1">
    <property type="nucleotide sequence ID" value="NZ_OCNH01000003.1"/>
</dbReference>
<keyword evidence="6 7" id="KW-0961">Cell wall biogenesis/degradation</keyword>
<evidence type="ECO:0000313" key="11">
    <source>
        <dbReference type="Proteomes" id="UP000219452"/>
    </source>
</evidence>
<proteinExistence type="inferred from homology"/>